<comment type="catalytic activity">
    <reaction evidence="2">
        <text>ssDNA + n NTP = ssDNA/pppN(pN)n-1 hybrid + (n-1) diphosphate.</text>
        <dbReference type="EC" id="2.7.7.102"/>
    </reaction>
</comment>
<comment type="caution">
    <text evidence="5">The sequence shown here is derived from an EMBL/GenBank/DDBJ whole genome shotgun (WGS) entry which is preliminary data.</text>
</comment>
<dbReference type="AlphaFoldDB" id="A0A3R8DDR2"/>
<gene>
    <name evidence="5" type="ORF">B5M09_006447</name>
</gene>
<name>A0A3R8DDR2_APHAT</name>
<protein>
    <recommendedName>
        <fullName evidence="1">DNA-directed primase/polymerase protein</fullName>
        <ecNumber evidence="3">2.7.7.102</ecNumber>
    </recommendedName>
</protein>
<evidence type="ECO:0000256" key="4">
    <source>
        <dbReference type="ARBA" id="ARBA00047303"/>
    </source>
</evidence>
<organism evidence="5 6">
    <name type="scientific">Aphanomyces astaci</name>
    <name type="common">Crayfish plague agent</name>
    <dbReference type="NCBI Taxonomy" id="112090"/>
    <lineage>
        <taxon>Eukaryota</taxon>
        <taxon>Sar</taxon>
        <taxon>Stramenopiles</taxon>
        <taxon>Oomycota</taxon>
        <taxon>Saprolegniomycetes</taxon>
        <taxon>Saprolegniales</taxon>
        <taxon>Verrucalvaceae</taxon>
        <taxon>Aphanomyces</taxon>
    </lineage>
</organism>
<evidence type="ECO:0000256" key="2">
    <source>
        <dbReference type="ARBA" id="ARBA00044677"/>
    </source>
</evidence>
<dbReference type="GO" id="GO:0031297">
    <property type="term" value="P:replication fork processing"/>
    <property type="evidence" value="ECO:0007669"/>
    <property type="project" value="TreeGrafter"/>
</dbReference>
<dbReference type="Pfam" id="PF03121">
    <property type="entry name" value="Herpes_UL52"/>
    <property type="match status" value="1"/>
</dbReference>
<dbReference type="GO" id="GO:0006264">
    <property type="term" value="P:mitochondrial DNA replication"/>
    <property type="evidence" value="ECO:0007669"/>
    <property type="project" value="TreeGrafter"/>
</dbReference>
<dbReference type="EMBL" id="MZMZ02002571">
    <property type="protein sequence ID" value="RQM25263.1"/>
    <property type="molecule type" value="Genomic_DNA"/>
</dbReference>
<sequence>MVTCSILYPQHARILTFPMRFRLRLAIDDEDVGTVDVECRAAEKMVLFHMKHRALVLREAHITAFLRPPSSSTTARDPSQLCTAFPTIPWLTDDRATGGTTLLRKRPRNTSVGVSFYGRPSSDPSSTPMVNTAFDAAFHYRIRHSIECQIDGTAPVHHVFALQQPAIDFLRRIQARRSAHNLKLFSFETRSSRKFLVSDVDVFYDMYMQTPPTKRHVYEIIQDNVPCHLYFDLELLADFGLDGYRSDDMSFDVMGKDRQVQSFVDTGVYTRNRAFRCVWSSKYNSDRILTRHPDCHVAAASDKAFFLHTLICPTTSSSSSSRRRLLRCRRRRSSAARPQHAPYDCPSLVGTAVMNGGGTSPMPQLESFVTALATRTNGVDAAVRAWQVTHRMSITFHLMHNRFCHHVHRAHKSNNVMYVVDLVRHVVVQRCHDPLCAHYTSPPWPVPPALCATSIESYFPDDAPSG</sequence>
<dbReference type="EC" id="2.7.7.102" evidence="3"/>
<dbReference type="PANTHER" id="PTHR31399:SF0">
    <property type="entry name" value="DNA-DIRECTED PRIMASE_POLYMERASE PROTEIN"/>
    <property type="match status" value="1"/>
</dbReference>
<dbReference type="GO" id="GO:0042276">
    <property type="term" value="P:error-prone translesion synthesis"/>
    <property type="evidence" value="ECO:0007669"/>
    <property type="project" value="InterPro"/>
</dbReference>
<evidence type="ECO:0000256" key="1">
    <source>
        <dbReference type="ARBA" id="ARBA00026139"/>
    </source>
</evidence>
<proteinExistence type="predicted"/>
<evidence type="ECO:0000313" key="6">
    <source>
        <dbReference type="Proteomes" id="UP000284702"/>
    </source>
</evidence>
<evidence type="ECO:0000256" key="3">
    <source>
        <dbReference type="ARBA" id="ARBA00044768"/>
    </source>
</evidence>
<dbReference type="GO" id="GO:0005759">
    <property type="term" value="C:mitochondrial matrix"/>
    <property type="evidence" value="ECO:0007669"/>
    <property type="project" value="TreeGrafter"/>
</dbReference>
<reference evidence="5" key="1">
    <citation type="submission" date="2018-07" db="EMBL/GenBank/DDBJ databases">
        <title>Annotation of Aphanomyces astaci genome assembly.</title>
        <authorList>
            <person name="Studholme D.J."/>
        </authorList>
    </citation>
    <scope>NUCLEOTIDE SEQUENCE [LARGE SCALE GENOMIC DNA]</scope>
    <source>
        <strain evidence="5">Pc</strain>
    </source>
</reference>
<dbReference type="InterPro" id="IPR044917">
    <property type="entry name" value="PRIMPOL"/>
</dbReference>
<dbReference type="GO" id="GO:0005634">
    <property type="term" value="C:nucleus"/>
    <property type="evidence" value="ECO:0007669"/>
    <property type="project" value="TreeGrafter"/>
</dbReference>
<dbReference type="VEuPathDB" id="FungiDB:H257_08417"/>
<accession>A0A3R8DDR2</accession>
<dbReference type="Proteomes" id="UP000284702">
    <property type="component" value="Unassembled WGS sequence"/>
</dbReference>
<dbReference type="GO" id="GO:0003887">
    <property type="term" value="F:DNA-directed DNA polymerase activity"/>
    <property type="evidence" value="ECO:0007669"/>
    <property type="project" value="UniProtKB-EC"/>
</dbReference>
<dbReference type="PANTHER" id="PTHR31399">
    <property type="entry name" value="DNA-DIRECTED PRIMASE / POLYMERASE PROTEIN"/>
    <property type="match status" value="1"/>
</dbReference>
<evidence type="ECO:0000313" key="5">
    <source>
        <dbReference type="EMBL" id="RQM25263.1"/>
    </source>
</evidence>
<dbReference type="GO" id="GO:0003682">
    <property type="term" value="F:chromatin binding"/>
    <property type="evidence" value="ECO:0007669"/>
    <property type="project" value="TreeGrafter"/>
</dbReference>
<keyword evidence="6" id="KW-1185">Reference proteome</keyword>
<dbReference type="GO" id="GO:0009411">
    <property type="term" value="P:response to UV"/>
    <property type="evidence" value="ECO:0007669"/>
    <property type="project" value="TreeGrafter"/>
</dbReference>
<comment type="catalytic activity">
    <reaction evidence="4">
        <text>DNA(n) + a 2'-deoxyribonucleoside 5'-triphosphate = DNA(n+1) + diphosphate</text>
        <dbReference type="Rhea" id="RHEA:22508"/>
        <dbReference type="Rhea" id="RHEA-COMP:17339"/>
        <dbReference type="Rhea" id="RHEA-COMP:17340"/>
        <dbReference type="ChEBI" id="CHEBI:33019"/>
        <dbReference type="ChEBI" id="CHEBI:61560"/>
        <dbReference type="ChEBI" id="CHEBI:173112"/>
        <dbReference type="EC" id="2.7.7.7"/>
    </reaction>
    <physiologicalReaction direction="left-to-right" evidence="4">
        <dbReference type="Rhea" id="RHEA:22509"/>
    </physiologicalReaction>
</comment>